<dbReference type="GO" id="GO:0043235">
    <property type="term" value="C:receptor complex"/>
    <property type="evidence" value="ECO:0000318"/>
    <property type="project" value="GO_Central"/>
</dbReference>
<dbReference type="GO" id="GO:0042802">
    <property type="term" value="F:identical protein binding"/>
    <property type="evidence" value="ECO:0007669"/>
    <property type="project" value="Ensembl"/>
</dbReference>
<keyword evidence="3 9" id="KW-0812">Transmembrane</keyword>
<keyword evidence="6 11" id="KW-0472">Membrane</keyword>
<dbReference type="CTD" id="118442"/>
<feature type="transmembrane region" description="Helical" evidence="11">
    <location>
        <begin position="97"/>
        <end position="115"/>
    </location>
</feature>
<gene>
    <name evidence="13" type="primary">GPR62</name>
</gene>
<evidence type="ECO:0000256" key="9">
    <source>
        <dbReference type="RuleBase" id="RU000688"/>
    </source>
</evidence>
<dbReference type="STRING" id="13616.ENSMODP00000014779"/>
<keyword evidence="4 11" id="KW-1133">Transmembrane helix</keyword>
<dbReference type="HOGENOM" id="CLU_067115_0_0_1"/>
<feature type="region of interest" description="Disordered" evidence="10">
    <location>
        <begin position="335"/>
        <end position="365"/>
    </location>
</feature>
<evidence type="ECO:0000256" key="4">
    <source>
        <dbReference type="ARBA" id="ARBA00022989"/>
    </source>
</evidence>
<dbReference type="SUPFAM" id="SSF81321">
    <property type="entry name" value="Family A G protein-coupled receptor-like"/>
    <property type="match status" value="1"/>
</dbReference>
<evidence type="ECO:0000259" key="12">
    <source>
        <dbReference type="PROSITE" id="PS50262"/>
    </source>
</evidence>
<dbReference type="InterPro" id="IPR017452">
    <property type="entry name" value="GPCR_Rhodpsn_7TM"/>
</dbReference>
<reference evidence="13" key="3">
    <citation type="submission" date="2025-09" db="UniProtKB">
        <authorList>
            <consortium name="Ensembl"/>
        </authorList>
    </citation>
    <scope>IDENTIFICATION</scope>
</reference>
<evidence type="ECO:0000256" key="2">
    <source>
        <dbReference type="ARBA" id="ARBA00022475"/>
    </source>
</evidence>
<keyword evidence="8 9" id="KW-0807">Transducer</keyword>
<dbReference type="FunCoup" id="F7CBS2">
    <property type="interactions" value="76"/>
</dbReference>
<keyword evidence="2" id="KW-1003">Cell membrane</keyword>
<protein>
    <submittedName>
        <fullName evidence="13">G protein-coupled receptor 62</fullName>
    </submittedName>
</protein>
<keyword evidence="14" id="KW-1185">Reference proteome</keyword>
<feature type="transmembrane region" description="Helical" evidence="11">
    <location>
        <begin position="20"/>
        <end position="44"/>
    </location>
</feature>
<evidence type="ECO:0000256" key="10">
    <source>
        <dbReference type="SAM" id="MobiDB-lite"/>
    </source>
</evidence>
<sequence length="365" mass="38442">MANRTELNETLGAGSPSSRLVGLIPAAFLEVVTLLGNGTVLAVVLRTPALRKAIYLAHLCLVDLLAAASVMPLGLLAAPPGLGTVYLSRGQCRAARFVTATLVSACTLTLAALGLERYRYILHPLRPRPRPPPALVLGVIWGVSGLLGGLSLLGRPSPNCSLVAGPPGPFRPLWAIVAFALPALLLLVSYGSIFRVARLAALRPPPPAPGPRLRSDSLDSRLSILPPRLASPHLVGGKAALTLALVVGQFLGCWLPFFAACLLPGRWSLGVEVALTWLAYSSFAAHPFLYGLLQRPVREELSRLARAWLQAVPGPWHCPPGAWLPQSFLKLLRGDPESPALDPSAGQEASTMTAEGPGPAHGEPT</sequence>
<dbReference type="Proteomes" id="UP000002280">
    <property type="component" value="Chromosome 6"/>
</dbReference>
<evidence type="ECO:0000256" key="6">
    <source>
        <dbReference type="ARBA" id="ARBA00023136"/>
    </source>
</evidence>
<evidence type="ECO:0000256" key="5">
    <source>
        <dbReference type="ARBA" id="ARBA00023040"/>
    </source>
</evidence>
<evidence type="ECO:0000256" key="3">
    <source>
        <dbReference type="ARBA" id="ARBA00022692"/>
    </source>
</evidence>
<dbReference type="GO" id="GO:0005768">
    <property type="term" value="C:endosome"/>
    <property type="evidence" value="ECO:0000318"/>
    <property type="project" value="GO_Central"/>
</dbReference>
<dbReference type="KEGG" id="mdo:100031191"/>
<evidence type="ECO:0000313" key="14">
    <source>
        <dbReference type="Proteomes" id="UP000002280"/>
    </source>
</evidence>
<dbReference type="OMA" id="HCSLYWS"/>
<comment type="similarity">
    <text evidence="9">Belongs to the G-protein coupled receptor 1 family.</text>
</comment>
<feature type="transmembrane region" description="Helical" evidence="11">
    <location>
        <begin position="241"/>
        <end position="267"/>
    </location>
</feature>
<feature type="transmembrane region" description="Helical" evidence="11">
    <location>
        <begin position="173"/>
        <end position="193"/>
    </location>
</feature>
<dbReference type="Bgee" id="ENSMODG00000011797">
    <property type="expression patterns" value="Expressed in lung and 12 other cell types or tissues"/>
</dbReference>
<organism evidence="13 14">
    <name type="scientific">Monodelphis domestica</name>
    <name type="common">Gray short-tailed opossum</name>
    <dbReference type="NCBI Taxonomy" id="13616"/>
    <lineage>
        <taxon>Eukaryota</taxon>
        <taxon>Metazoa</taxon>
        <taxon>Chordata</taxon>
        <taxon>Craniata</taxon>
        <taxon>Vertebrata</taxon>
        <taxon>Euteleostomi</taxon>
        <taxon>Mammalia</taxon>
        <taxon>Metatheria</taxon>
        <taxon>Didelphimorphia</taxon>
        <taxon>Didelphidae</taxon>
        <taxon>Monodelphis</taxon>
    </lineage>
</organism>
<dbReference type="Gene3D" id="1.20.1070.10">
    <property type="entry name" value="Rhodopsin 7-helix transmembrane proteins"/>
    <property type="match status" value="1"/>
</dbReference>
<dbReference type="GO" id="GO:0007186">
    <property type="term" value="P:G protein-coupled receptor signaling pathway"/>
    <property type="evidence" value="ECO:0000318"/>
    <property type="project" value="GO_Central"/>
</dbReference>
<comment type="subcellular location">
    <subcellularLocation>
        <location evidence="1">Cell membrane</location>
        <topology evidence="1">Multi-pass membrane protein</topology>
    </subcellularLocation>
</comment>
<dbReference type="GO" id="GO:0005886">
    <property type="term" value="C:plasma membrane"/>
    <property type="evidence" value="ECO:0000318"/>
    <property type="project" value="GO_Central"/>
</dbReference>
<dbReference type="eggNOG" id="KOG3656">
    <property type="taxonomic scope" value="Eukaryota"/>
</dbReference>
<dbReference type="Ensembl" id="ENSMODT00000015051.3">
    <property type="protein sequence ID" value="ENSMODP00000014779.3"/>
    <property type="gene ID" value="ENSMODG00000011797.3"/>
</dbReference>
<evidence type="ECO:0000256" key="7">
    <source>
        <dbReference type="ARBA" id="ARBA00023170"/>
    </source>
</evidence>
<feature type="transmembrane region" description="Helical" evidence="11">
    <location>
        <begin position="273"/>
        <end position="293"/>
    </location>
</feature>
<dbReference type="AlphaFoldDB" id="F7CBS2"/>
<dbReference type="GO" id="GO:0004930">
    <property type="term" value="F:G protein-coupled receptor activity"/>
    <property type="evidence" value="ECO:0000318"/>
    <property type="project" value="GO_Central"/>
</dbReference>
<dbReference type="InterPro" id="IPR000276">
    <property type="entry name" value="GPCR_Rhodpsn"/>
</dbReference>
<dbReference type="GO" id="GO:1990763">
    <property type="term" value="F:arrestin family protein binding"/>
    <property type="evidence" value="ECO:0007669"/>
    <property type="project" value="Ensembl"/>
</dbReference>
<dbReference type="GO" id="GO:0050850">
    <property type="term" value="P:positive regulation of calcium-mediated signaling"/>
    <property type="evidence" value="ECO:0007669"/>
    <property type="project" value="Ensembl"/>
</dbReference>
<keyword evidence="5 9" id="KW-0297">G-protein coupled receptor</keyword>
<feature type="domain" description="G-protein coupled receptors family 1 profile" evidence="12">
    <location>
        <begin position="36"/>
        <end position="290"/>
    </location>
</feature>
<evidence type="ECO:0000313" key="13">
    <source>
        <dbReference type="Ensembl" id="ENSMODP00000014779.3"/>
    </source>
</evidence>
<reference evidence="13" key="2">
    <citation type="submission" date="2025-08" db="UniProtKB">
        <authorList>
            <consortium name="Ensembl"/>
        </authorList>
    </citation>
    <scope>IDENTIFICATION</scope>
</reference>
<evidence type="ECO:0000256" key="11">
    <source>
        <dbReference type="SAM" id="Phobius"/>
    </source>
</evidence>
<dbReference type="GeneID" id="100031191"/>
<feature type="transmembrane region" description="Helical" evidence="11">
    <location>
        <begin position="56"/>
        <end position="77"/>
    </location>
</feature>
<dbReference type="PROSITE" id="PS50262">
    <property type="entry name" value="G_PROTEIN_RECEP_F1_2"/>
    <property type="match status" value="1"/>
</dbReference>
<keyword evidence="7 9" id="KW-0675">Receptor</keyword>
<dbReference type="OrthoDB" id="6117944at2759"/>
<reference evidence="13 14" key="1">
    <citation type="journal article" date="2007" name="Nature">
        <title>Genome of the marsupial Monodelphis domestica reveals innovation in non-coding sequences.</title>
        <authorList>
            <person name="Mikkelsen T.S."/>
            <person name="Wakefield M.J."/>
            <person name="Aken B."/>
            <person name="Amemiya C.T."/>
            <person name="Chang J.L."/>
            <person name="Duke S."/>
            <person name="Garber M."/>
            <person name="Gentles A.J."/>
            <person name="Goodstadt L."/>
            <person name="Heger A."/>
            <person name="Jurka J."/>
            <person name="Kamal M."/>
            <person name="Mauceli E."/>
            <person name="Searle S.M."/>
            <person name="Sharpe T."/>
            <person name="Baker M.L."/>
            <person name="Batzer M.A."/>
            <person name="Benos P.V."/>
            <person name="Belov K."/>
            <person name="Clamp M."/>
            <person name="Cook A."/>
            <person name="Cuff J."/>
            <person name="Das R."/>
            <person name="Davidow L."/>
            <person name="Deakin J.E."/>
            <person name="Fazzari M.J."/>
            <person name="Glass J.L."/>
            <person name="Grabherr M."/>
            <person name="Greally J.M."/>
            <person name="Gu W."/>
            <person name="Hore T.A."/>
            <person name="Huttley G.A."/>
            <person name="Kleber M."/>
            <person name="Jirtle R.L."/>
            <person name="Koina E."/>
            <person name="Lee J.T."/>
            <person name="Mahony S."/>
            <person name="Marra M.A."/>
            <person name="Miller R.D."/>
            <person name="Nicholls R.D."/>
            <person name="Oda M."/>
            <person name="Papenfuss A.T."/>
            <person name="Parra Z.E."/>
            <person name="Pollock D.D."/>
            <person name="Ray D.A."/>
            <person name="Schein J.E."/>
            <person name="Speed T.P."/>
            <person name="Thompson K."/>
            <person name="VandeBerg J.L."/>
            <person name="Wade C.M."/>
            <person name="Walker J.A."/>
            <person name="Waters P.D."/>
            <person name="Webber C."/>
            <person name="Weidman J.R."/>
            <person name="Xie X."/>
            <person name="Zody M.C."/>
            <person name="Baldwin J."/>
            <person name="Abdouelleil A."/>
            <person name="Abdulkadir J."/>
            <person name="Abebe A."/>
            <person name="Abera B."/>
            <person name="Abreu J."/>
            <person name="Acer S.C."/>
            <person name="Aftuck L."/>
            <person name="Alexander A."/>
            <person name="An P."/>
            <person name="Anderson E."/>
            <person name="Anderson S."/>
            <person name="Arachi H."/>
            <person name="Azer M."/>
            <person name="Bachantsang P."/>
            <person name="Barry A."/>
            <person name="Bayul T."/>
            <person name="Berlin A."/>
            <person name="Bessette D."/>
            <person name="Bloom T."/>
            <person name="Bloom T."/>
            <person name="Boguslavskiy L."/>
            <person name="Bonnet C."/>
            <person name="Boukhgalter B."/>
            <person name="Bourzgui I."/>
            <person name="Brown A."/>
            <person name="Cahill P."/>
            <person name="Channer S."/>
            <person name="Cheshatsang Y."/>
            <person name="Chuda L."/>
            <person name="Citroen M."/>
            <person name="Collymore A."/>
            <person name="Cooke P."/>
            <person name="Costello M."/>
            <person name="D'Aco K."/>
            <person name="Daza R."/>
            <person name="De Haan G."/>
            <person name="DeGray S."/>
            <person name="DeMaso C."/>
            <person name="Dhargay N."/>
            <person name="Dooley K."/>
            <person name="Dooley E."/>
            <person name="Doricent M."/>
            <person name="Dorje P."/>
            <person name="Dorjee K."/>
            <person name="Dupes A."/>
            <person name="Elong R."/>
            <person name="Falk J."/>
            <person name="Farina A."/>
            <person name="Faro S."/>
            <person name="Ferguson D."/>
            <person name="Fisher S."/>
            <person name="Foley C.D."/>
            <person name="Franke A."/>
            <person name="Friedrich D."/>
            <person name="Gadbois L."/>
            <person name="Gearin G."/>
            <person name="Gearin C.R."/>
            <person name="Giannoukos G."/>
            <person name="Goode T."/>
            <person name="Graham J."/>
            <person name="Grandbois E."/>
            <person name="Grewal S."/>
            <person name="Gyaltsen K."/>
            <person name="Hafez N."/>
            <person name="Hagos B."/>
            <person name="Hall J."/>
            <person name="Henson C."/>
            <person name="Hollinger A."/>
            <person name="Honan T."/>
            <person name="Huard M.D."/>
            <person name="Hughes L."/>
            <person name="Hurhula B."/>
            <person name="Husby M.E."/>
            <person name="Kamat A."/>
            <person name="Kanga B."/>
            <person name="Kashin S."/>
            <person name="Khazanovich D."/>
            <person name="Kisner P."/>
            <person name="Lance K."/>
            <person name="Lara M."/>
            <person name="Lee W."/>
            <person name="Lennon N."/>
            <person name="Letendre F."/>
            <person name="LeVine R."/>
            <person name="Lipovsky A."/>
            <person name="Liu X."/>
            <person name="Liu J."/>
            <person name="Liu S."/>
            <person name="Lokyitsang T."/>
            <person name="Lokyitsang Y."/>
            <person name="Lubonja R."/>
            <person name="Lui A."/>
            <person name="MacDonald P."/>
            <person name="Magnisalis V."/>
            <person name="Maru K."/>
            <person name="Matthews C."/>
            <person name="McCusker W."/>
            <person name="McDonough S."/>
            <person name="Mehta T."/>
            <person name="Meldrim J."/>
            <person name="Meneus L."/>
            <person name="Mihai O."/>
            <person name="Mihalev A."/>
            <person name="Mihova T."/>
            <person name="Mittelman R."/>
            <person name="Mlenga V."/>
            <person name="Montmayeur A."/>
            <person name="Mulrain L."/>
            <person name="Navidi A."/>
            <person name="Naylor J."/>
            <person name="Negash T."/>
            <person name="Nguyen T."/>
            <person name="Nguyen N."/>
            <person name="Nicol R."/>
            <person name="Norbu C."/>
            <person name="Norbu N."/>
            <person name="Novod N."/>
            <person name="O'Neill B."/>
            <person name="Osman S."/>
            <person name="Markiewicz E."/>
            <person name="Oyono O.L."/>
            <person name="Patti C."/>
            <person name="Phunkhang P."/>
            <person name="Pierre F."/>
            <person name="Priest M."/>
            <person name="Raghuraman S."/>
            <person name="Rege F."/>
            <person name="Reyes R."/>
            <person name="Rise C."/>
            <person name="Rogov P."/>
            <person name="Ross K."/>
            <person name="Ryan E."/>
            <person name="Settipalli S."/>
            <person name="Shea T."/>
            <person name="Sherpa N."/>
            <person name="Shi L."/>
            <person name="Shih D."/>
            <person name="Sparrow T."/>
            <person name="Spaulding J."/>
            <person name="Stalker J."/>
            <person name="Stange-Thomann N."/>
            <person name="Stavropoulos S."/>
            <person name="Stone C."/>
            <person name="Strader C."/>
            <person name="Tesfaye S."/>
            <person name="Thomson T."/>
            <person name="Thoulutsang Y."/>
            <person name="Thoulutsang D."/>
            <person name="Topham K."/>
            <person name="Topping I."/>
            <person name="Tsamla T."/>
            <person name="Vassiliev H."/>
            <person name="Vo A."/>
            <person name="Wangchuk T."/>
            <person name="Wangdi T."/>
            <person name="Weiand M."/>
            <person name="Wilkinson J."/>
            <person name="Wilson A."/>
            <person name="Yadav S."/>
            <person name="Young G."/>
            <person name="Yu Q."/>
            <person name="Zembek L."/>
            <person name="Zhong D."/>
            <person name="Zimmer A."/>
            <person name="Zwirko Z."/>
            <person name="Jaffe D.B."/>
            <person name="Alvarez P."/>
            <person name="Brockman W."/>
            <person name="Butler J."/>
            <person name="Chin C."/>
            <person name="Gnerre S."/>
            <person name="MacCallum I."/>
            <person name="Graves J.A."/>
            <person name="Ponting C.P."/>
            <person name="Breen M."/>
            <person name="Samollow P.B."/>
            <person name="Lander E.S."/>
            <person name="Lindblad-Toh K."/>
        </authorList>
    </citation>
    <scope>NUCLEOTIDE SEQUENCE [LARGE SCALE GENOMIC DNA]</scope>
</reference>
<dbReference type="PROSITE" id="PS00237">
    <property type="entry name" value="G_PROTEIN_RECEP_F1_1"/>
    <property type="match status" value="1"/>
</dbReference>
<dbReference type="PANTHER" id="PTHR22752:SF11">
    <property type="entry name" value="G-PROTEIN COUPLED RECEPTOR 62"/>
    <property type="match status" value="1"/>
</dbReference>
<evidence type="ECO:0000256" key="8">
    <source>
        <dbReference type="ARBA" id="ARBA00023224"/>
    </source>
</evidence>
<feature type="transmembrane region" description="Helical" evidence="11">
    <location>
        <begin position="135"/>
        <end position="153"/>
    </location>
</feature>
<dbReference type="PRINTS" id="PR00237">
    <property type="entry name" value="GPCRRHODOPSN"/>
</dbReference>
<dbReference type="GO" id="GO:0038035">
    <property type="term" value="P:ligand-independent adenylate cyclase-activating G protein-coupled receptor signaling pathway"/>
    <property type="evidence" value="ECO:0007669"/>
    <property type="project" value="Ensembl"/>
</dbReference>
<dbReference type="InParanoid" id="F7CBS2"/>
<dbReference type="PANTHER" id="PTHR22752">
    <property type="entry name" value="G PROTEIN-COUPLED RECEPTOR"/>
    <property type="match status" value="1"/>
</dbReference>
<dbReference type="GeneTree" id="ENSGT00950000182998"/>
<accession>F7CBS2</accession>
<dbReference type="Pfam" id="PF00001">
    <property type="entry name" value="7tm_1"/>
    <property type="match status" value="1"/>
</dbReference>
<evidence type="ECO:0000256" key="1">
    <source>
        <dbReference type="ARBA" id="ARBA00004651"/>
    </source>
</evidence>
<proteinExistence type="inferred from homology"/>
<name>F7CBS2_MONDO</name>